<keyword evidence="2" id="KW-1185">Reference proteome</keyword>
<accession>A0A1D9ME96</accession>
<dbReference type="InterPro" id="IPR011335">
    <property type="entry name" value="Restrct_endonuc-II-like"/>
</dbReference>
<dbReference type="Pfam" id="PF06319">
    <property type="entry name" value="MmcB-like"/>
    <property type="match status" value="1"/>
</dbReference>
<organism evidence="1 2">
    <name type="scientific">Rhodobacter xanthinilyticus</name>
    <dbReference type="NCBI Taxonomy" id="1850250"/>
    <lineage>
        <taxon>Bacteria</taxon>
        <taxon>Pseudomonadati</taxon>
        <taxon>Pseudomonadota</taxon>
        <taxon>Alphaproteobacteria</taxon>
        <taxon>Rhodobacterales</taxon>
        <taxon>Rhodobacter group</taxon>
        <taxon>Rhodobacter</taxon>
    </lineage>
</organism>
<evidence type="ECO:0000313" key="2">
    <source>
        <dbReference type="Proteomes" id="UP000176562"/>
    </source>
</evidence>
<dbReference type="Proteomes" id="UP000176562">
    <property type="component" value="Chromosome"/>
</dbReference>
<gene>
    <name evidence="1" type="ORF">LPB142_13385</name>
</gene>
<dbReference type="KEGG" id="rhp:LPB142_13385"/>
<evidence type="ECO:0008006" key="3">
    <source>
        <dbReference type="Google" id="ProtNLM"/>
    </source>
</evidence>
<name>A0A1D9ME96_9RHOB</name>
<dbReference type="STRING" id="1850250.LPB142_13385"/>
<sequence length="152" mass="16735">MRDDLSPPQPGQLLARGAARALVDLGFAVVAEMPLRARLRADLMALGPKGELWIVECKSCRADFRADHKWQGYLDWCDRYFWAVDAAFPRDLLPEATGVILADGYGGEILRQGPEARLAPARRKVVTLDFARAAAQRLQARLDPGAPRAGLL</sequence>
<reference evidence="1 2" key="1">
    <citation type="submission" date="2016-10" db="EMBL/GenBank/DDBJ databases">
        <title>Rhodobacter sp. LPB0142, isolated from sea water.</title>
        <authorList>
            <person name="Kim E."/>
            <person name="Yi H."/>
        </authorList>
    </citation>
    <scope>NUCLEOTIDE SEQUENCE [LARGE SCALE GENOMIC DNA]</scope>
    <source>
        <strain evidence="1 2">LPB0142</strain>
    </source>
</reference>
<protein>
    <recommendedName>
        <fullName evidence="3">DNA repair protein MmcB-related protein</fullName>
    </recommendedName>
</protein>
<dbReference type="InterPro" id="IPR009394">
    <property type="entry name" value="MmcB-like"/>
</dbReference>
<dbReference type="RefSeq" id="WP_071166668.1">
    <property type="nucleotide sequence ID" value="NZ_CP017781.1"/>
</dbReference>
<dbReference type="SUPFAM" id="SSF52980">
    <property type="entry name" value="Restriction endonuclease-like"/>
    <property type="match status" value="1"/>
</dbReference>
<dbReference type="AlphaFoldDB" id="A0A1D9ME96"/>
<evidence type="ECO:0000313" key="1">
    <source>
        <dbReference type="EMBL" id="AOZ70187.1"/>
    </source>
</evidence>
<dbReference type="EMBL" id="CP017781">
    <property type="protein sequence ID" value="AOZ70187.1"/>
    <property type="molecule type" value="Genomic_DNA"/>
</dbReference>
<proteinExistence type="predicted"/>
<dbReference type="PIRSF" id="PIRSF031796">
    <property type="entry name" value="UPC031796"/>
    <property type="match status" value="1"/>
</dbReference>